<keyword evidence="3" id="KW-1185">Reference proteome</keyword>
<evidence type="ECO:0000313" key="3">
    <source>
        <dbReference type="Proteomes" id="UP000320055"/>
    </source>
</evidence>
<protein>
    <submittedName>
        <fullName evidence="2">Uncharacterized protein</fullName>
    </submittedName>
</protein>
<feature type="transmembrane region" description="Helical" evidence="1">
    <location>
        <begin position="31"/>
        <end position="53"/>
    </location>
</feature>
<keyword evidence="1" id="KW-0812">Transmembrane</keyword>
<keyword evidence="1" id="KW-1133">Transmembrane helix</keyword>
<dbReference type="Proteomes" id="UP000320055">
    <property type="component" value="Unassembled WGS sequence"/>
</dbReference>
<sequence length="54" mass="6604">MPYNLVMSGVLHKAKMRNIYTIVTVTPQAVWHYRIIFIIFLFSFLFHIFFYYVI</sequence>
<evidence type="ECO:0000256" key="1">
    <source>
        <dbReference type="SAM" id="Phobius"/>
    </source>
</evidence>
<reference evidence="2 3" key="1">
    <citation type="submission" date="2019-01" db="EMBL/GenBank/DDBJ databases">
        <authorList>
            <person name="Brito A."/>
        </authorList>
    </citation>
    <scope>NUCLEOTIDE SEQUENCE [LARGE SCALE GENOMIC DNA]</scope>
    <source>
        <strain evidence="2">1</strain>
    </source>
</reference>
<organism evidence="2 3">
    <name type="scientific">Hyella patelloides LEGE 07179</name>
    <dbReference type="NCBI Taxonomy" id="945734"/>
    <lineage>
        <taxon>Bacteria</taxon>
        <taxon>Bacillati</taxon>
        <taxon>Cyanobacteriota</taxon>
        <taxon>Cyanophyceae</taxon>
        <taxon>Pleurocapsales</taxon>
        <taxon>Hyellaceae</taxon>
        <taxon>Hyella</taxon>
    </lineage>
</organism>
<evidence type="ECO:0000313" key="2">
    <source>
        <dbReference type="EMBL" id="VEP18912.1"/>
    </source>
</evidence>
<proteinExistence type="predicted"/>
<keyword evidence="1" id="KW-0472">Membrane</keyword>
<accession>A0A563W5D4</accession>
<dbReference type="AlphaFoldDB" id="A0A563W5D4"/>
<name>A0A563W5D4_9CYAN</name>
<gene>
    <name evidence="2" type="ORF">H1P_960003</name>
</gene>
<dbReference type="EMBL" id="CAACVJ010000705">
    <property type="protein sequence ID" value="VEP18912.1"/>
    <property type="molecule type" value="Genomic_DNA"/>
</dbReference>